<dbReference type="AlphaFoldDB" id="A0AAE3UF95"/>
<protein>
    <submittedName>
        <fullName evidence="1">Uncharacterized protein</fullName>
    </submittedName>
</protein>
<proteinExistence type="predicted"/>
<keyword evidence="2" id="KW-1185">Reference proteome</keyword>
<evidence type="ECO:0000313" key="2">
    <source>
        <dbReference type="Proteomes" id="UP001232063"/>
    </source>
</evidence>
<sequence length="159" mass="18166">MDIVLDSSSIINLINGEVFYSIFSLKNFYFKIGPLVKEECEKHNELDDAIAKELLELLPDVSLQQFKLLKGKYNLGDGETECIINCMNNFSFYLSCDDSKARRDAAKEVSEERVKGTLFLLREMRIQNLLDCDGTIDRLQLMKSKGGFLPNKGKAYFCK</sequence>
<dbReference type="InterPro" id="IPR021799">
    <property type="entry name" value="PIN-like_prokaryotic"/>
</dbReference>
<dbReference type="RefSeq" id="WP_314509865.1">
    <property type="nucleotide sequence ID" value="NZ_JASJOU010000002.1"/>
</dbReference>
<organism evidence="1 2">
    <name type="scientific">Xanthocytophaga agilis</name>
    <dbReference type="NCBI Taxonomy" id="3048010"/>
    <lineage>
        <taxon>Bacteria</taxon>
        <taxon>Pseudomonadati</taxon>
        <taxon>Bacteroidota</taxon>
        <taxon>Cytophagia</taxon>
        <taxon>Cytophagales</taxon>
        <taxon>Rhodocytophagaceae</taxon>
        <taxon>Xanthocytophaga</taxon>
    </lineage>
</organism>
<name>A0AAE3UF95_9BACT</name>
<comment type="caution">
    <text evidence="1">The sequence shown here is derived from an EMBL/GenBank/DDBJ whole genome shotgun (WGS) entry which is preliminary data.</text>
</comment>
<evidence type="ECO:0000313" key="1">
    <source>
        <dbReference type="EMBL" id="MDJ1500328.1"/>
    </source>
</evidence>
<dbReference type="EMBL" id="JASJOU010000002">
    <property type="protein sequence ID" value="MDJ1500328.1"/>
    <property type="molecule type" value="Genomic_DNA"/>
</dbReference>
<gene>
    <name evidence="1" type="ORF">QNI22_06720</name>
</gene>
<reference evidence="1" key="1">
    <citation type="submission" date="2023-05" db="EMBL/GenBank/DDBJ databases">
        <authorList>
            <person name="Zhang X."/>
        </authorList>
    </citation>
    <scope>NUCLEOTIDE SEQUENCE</scope>
    <source>
        <strain evidence="1">BD1B2-1</strain>
    </source>
</reference>
<accession>A0AAE3UF95</accession>
<dbReference type="Pfam" id="PF11848">
    <property type="entry name" value="DUF3368"/>
    <property type="match status" value="1"/>
</dbReference>
<dbReference type="Proteomes" id="UP001232063">
    <property type="component" value="Unassembled WGS sequence"/>
</dbReference>